<accession>A0AAV4WM42</accession>
<dbReference type="Proteomes" id="UP001054837">
    <property type="component" value="Unassembled WGS sequence"/>
</dbReference>
<proteinExistence type="predicted"/>
<dbReference type="InterPro" id="IPR039782">
    <property type="entry name" value="VPS13B"/>
</dbReference>
<keyword evidence="1" id="KW-0813">Transport</keyword>
<gene>
    <name evidence="3" type="primary">VPS13B</name>
    <name evidence="3" type="ORF">CDAR_224071</name>
</gene>
<evidence type="ECO:0000256" key="1">
    <source>
        <dbReference type="ARBA" id="ARBA00022448"/>
    </source>
</evidence>
<evidence type="ECO:0000313" key="3">
    <source>
        <dbReference type="EMBL" id="GIY83887.1"/>
    </source>
</evidence>
<dbReference type="PANTHER" id="PTHR12517:SF0">
    <property type="entry name" value="INTERMEMBRANE LIPID TRANSFER PROTEIN VPS13B"/>
    <property type="match status" value="1"/>
</dbReference>
<evidence type="ECO:0000313" key="4">
    <source>
        <dbReference type="Proteomes" id="UP001054837"/>
    </source>
</evidence>
<comment type="caution">
    <text evidence="3">The sequence shown here is derived from an EMBL/GenBank/DDBJ whole genome shotgun (WGS) entry which is preliminary data.</text>
</comment>
<dbReference type="InterPro" id="IPR026854">
    <property type="entry name" value="VPS13_N"/>
</dbReference>
<dbReference type="AlphaFoldDB" id="A0AAV4WM42"/>
<organism evidence="3 4">
    <name type="scientific">Caerostris darwini</name>
    <dbReference type="NCBI Taxonomy" id="1538125"/>
    <lineage>
        <taxon>Eukaryota</taxon>
        <taxon>Metazoa</taxon>
        <taxon>Ecdysozoa</taxon>
        <taxon>Arthropoda</taxon>
        <taxon>Chelicerata</taxon>
        <taxon>Arachnida</taxon>
        <taxon>Araneae</taxon>
        <taxon>Araneomorphae</taxon>
        <taxon>Entelegynae</taxon>
        <taxon>Araneoidea</taxon>
        <taxon>Araneidae</taxon>
        <taxon>Caerostris</taxon>
    </lineage>
</organism>
<name>A0AAV4WM42_9ARAC</name>
<dbReference type="Pfam" id="PF12624">
    <property type="entry name" value="VPS13_N"/>
    <property type="match status" value="1"/>
</dbReference>
<feature type="domain" description="Chorein N-terminal" evidence="2">
    <location>
        <begin position="4"/>
        <end position="267"/>
    </location>
</feature>
<reference evidence="3 4" key="1">
    <citation type="submission" date="2021-06" db="EMBL/GenBank/DDBJ databases">
        <title>Caerostris darwini draft genome.</title>
        <authorList>
            <person name="Kono N."/>
            <person name="Arakawa K."/>
        </authorList>
    </citation>
    <scope>NUCLEOTIDE SEQUENCE [LARGE SCALE GENOMIC DNA]</scope>
</reference>
<sequence length="646" mass="73573">MFKLESYITPLLLNYVDKYIKNLKPEDSQFSLWGGDAVFCNLDLRLDVLEQELQLPFTFVNGHIHELRIHIPWTKLGSEPVVITINTIECILKLSTDNDDQDSDRQKTLNLKKLSTGRSMKKPDVSEAPPGYVQSLINRVISNICIICNNVILKYVEDDIVLSLNIKSVELFNANNKWEKAFVDTNMADTIFRKVIYMQDLTVCLDKRDACGKIETYQDPLLYRCSSTWRVYSIYKSPHSKYPSVTRIHMFCENLDFSLTDQQLPMFLRLLYLCIALHNGNNITSQENAKNYEDDSEIKAGLPEEESGDTEMFSQDDSWGSWAWSFVPDVGVVWSSLDSEEEQEESNILKSKKIYQFGIYIGKSSCVLKHTVVSQDSSCYGSAKYIFSPLMILKMYGCSMEFTSKGKDFANVQSGICGITVTGLEDCVCGYQDFSNNSSKMRNIFLKSGVPPGSGHAYSFLSSSLFDPLAPENCNQERKYCFNCAEHLSTLTEEVMVQRFPAFAFDYLYELEVPDDWIDKISTITSSFLEDSNWHESSTCRLVFGPFCADITSSLVHRVQKLLVSASDYDYPYYAPSRKTTSLPVIVDDDVLGVMEKFVPLRQYHLTLFKPVLRLSVADHSPYHISKPDVKKGKKVIVVVISFVFI</sequence>
<dbReference type="PANTHER" id="PTHR12517">
    <property type="entry name" value="VACUOLAR PROTEIN SORTING-ASSOCIATED PROTEIN 13B"/>
    <property type="match status" value="1"/>
</dbReference>
<protein>
    <submittedName>
        <fullName evidence="3">Vacuolar protein sorting-associated protein 13B</fullName>
    </submittedName>
</protein>
<dbReference type="EMBL" id="BPLQ01014871">
    <property type="protein sequence ID" value="GIY83887.1"/>
    <property type="molecule type" value="Genomic_DNA"/>
</dbReference>
<evidence type="ECO:0000259" key="2">
    <source>
        <dbReference type="Pfam" id="PF12624"/>
    </source>
</evidence>
<keyword evidence="4" id="KW-1185">Reference proteome</keyword>